<dbReference type="GO" id="GO:0061621">
    <property type="term" value="P:canonical glycolysis"/>
    <property type="evidence" value="ECO:0007669"/>
    <property type="project" value="TreeGrafter"/>
</dbReference>
<dbReference type="GO" id="GO:0006002">
    <property type="term" value="P:fructose 6-phosphate metabolic process"/>
    <property type="evidence" value="ECO:0007669"/>
    <property type="project" value="TreeGrafter"/>
</dbReference>
<dbReference type="GO" id="GO:0030388">
    <property type="term" value="P:fructose 1,6-bisphosphate metabolic process"/>
    <property type="evidence" value="ECO:0007669"/>
    <property type="project" value="TreeGrafter"/>
</dbReference>
<dbReference type="Pfam" id="PF00365">
    <property type="entry name" value="PFK"/>
    <property type="match status" value="1"/>
</dbReference>
<accession>A0A1S2LYP4</accession>
<dbReference type="Gene3D" id="3.40.50.460">
    <property type="entry name" value="Phosphofructokinase domain"/>
    <property type="match status" value="1"/>
</dbReference>
<dbReference type="GO" id="GO:0005524">
    <property type="term" value="F:ATP binding"/>
    <property type="evidence" value="ECO:0007669"/>
    <property type="project" value="TreeGrafter"/>
</dbReference>
<evidence type="ECO:0000256" key="1">
    <source>
        <dbReference type="ARBA" id="ARBA00002659"/>
    </source>
</evidence>
<evidence type="ECO:0000313" key="8">
    <source>
        <dbReference type="Proteomes" id="UP000179524"/>
    </source>
</evidence>
<comment type="function">
    <text evidence="1">Catalyzes the phosphorylation of D-fructose 6-phosphate to fructose 1,6-bisphosphate by ATP, the first committing step of glycolysis.</text>
</comment>
<dbReference type="PANTHER" id="PTHR13697:SF4">
    <property type="entry name" value="ATP-DEPENDENT 6-PHOSPHOFRUCTOKINASE"/>
    <property type="match status" value="1"/>
</dbReference>
<dbReference type="GO" id="GO:0005945">
    <property type="term" value="C:6-phosphofructokinase complex"/>
    <property type="evidence" value="ECO:0007669"/>
    <property type="project" value="TreeGrafter"/>
</dbReference>
<protein>
    <recommendedName>
        <fullName evidence="6">Phosphofructokinase domain-containing protein</fullName>
    </recommendedName>
</protein>
<dbReference type="InterPro" id="IPR000023">
    <property type="entry name" value="Phosphofructokinase_dom"/>
</dbReference>
<dbReference type="GO" id="GO:0016208">
    <property type="term" value="F:AMP binding"/>
    <property type="evidence" value="ECO:0007669"/>
    <property type="project" value="TreeGrafter"/>
</dbReference>
<keyword evidence="4" id="KW-0418">Kinase</keyword>
<evidence type="ECO:0000256" key="4">
    <source>
        <dbReference type="ARBA" id="ARBA00022777"/>
    </source>
</evidence>
<dbReference type="SUPFAM" id="SSF53784">
    <property type="entry name" value="Phosphofructokinase"/>
    <property type="match status" value="1"/>
</dbReference>
<dbReference type="GO" id="GO:0046872">
    <property type="term" value="F:metal ion binding"/>
    <property type="evidence" value="ECO:0007669"/>
    <property type="project" value="UniProtKB-KW"/>
</dbReference>
<proteinExistence type="predicted"/>
<keyword evidence="5" id="KW-0460">Magnesium</keyword>
<evidence type="ECO:0000256" key="5">
    <source>
        <dbReference type="ARBA" id="ARBA00022842"/>
    </source>
</evidence>
<evidence type="ECO:0000313" key="7">
    <source>
        <dbReference type="EMBL" id="OIJ17456.1"/>
    </source>
</evidence>
<evidence type="ECO:0000256" key="3">
    <source>
        <dbReference type="ARBA" id="ARBA00022723"/>
    </source>
</evidence>
<dbReference type="PANTHER" id="PTHR13697">
    <property type="entry name" value="PHOSPHOFRUCTOKINASE"/>
    <property type="match status" value="1"/>
</dbReference>
<dbReference type="Gene3D" id="3.40.50.450">
    <property type="match status" value="1"/>
</dbReference>
<dbReference type="GO" id="GO:0042802">
    <property type="term" value="F:identical protein binding"/>
    <property type="evidence" value="ECO:0007669"/>
    <property type="project" value="TreeGrafter"/>
</dbReference>
<dbReference type="UniPathway" id="UPA00109">
    <property type="reaction ID" value="UER00182"/>
</dbReference>
<dbReference type="RefSeq" id="WP_071308182.1">
    <property type="nucleotide sequence ID" value="NZ_MLQR01000001.1"/>
</dbReference>
<keyword evidence="2" id="KW-0808">Transferase</keyword>
<organism evidence="7 8">
    <name type="scientific">Anaerobacillus alkalilacustris</name>
    <dbReference type="NCBI Taxonomy" id="393763"/>
    <lineage>
        <taxon>Bacteria</taxon>
        <taxon>Bacillati</taxon>
        <taxon>Bacillota</taxon>
        <taxon>Bacilli</taxon>
        <taxon>Bacillales</taxon>
        <taxon>Bacillaceae</taxon>
        <taxon>Anaerobacillus</taxon>
    </lineage>
</organism>
<dbReference type="InterPro" id="IPR035966">
    <property type="entry name" value="PKF_sf"/>
</dbReference>
<dbReference type="GO" id="GO:0070095">
    <property type="term" value="F:fructose-6-phosphate binding"/>
    <property type="evidence" value="ECO:0007669"/>
    <property type="project" value="TreeGrafter"/>
</dbReference>
<feature type="domain" description="Phosphofructokinase" evidence="6">
    <location>
        <begin position="47"/>
        <end position="272"/>
    </location>
</feature>
<dbReference type="AlphaFoldDB" id="A0A1S2LYP4"/>
<dbReference type="EMBL" id="MLQR01000001">
    <property type="protein sequence ID" value="OIJ17456.1"/>
    <property type="molecule type" value="Genomic_DNA"/>
</dbReference>
<gene>
    <name evidence="7" type="ORF">BKP37_02870</name>
</gene>
<keyword evidence="8" id="KW-1185">Reference proteome</keyword>
<dbReference type="GO" id="GO:0003872">
    <property type="term" value="F:6-phosphofructokinase activity"/>
    <property type="evidence" value="ECO:0007669"/>
    <property type="project" value="InterPro"/>
</dbReference>
<reference evidence="7 8" key="1">
    <citation type="submission" date="2016-10" db="EMBL/GenBank/DDBJ databases">
        <title>Draft genome sequences of four alkaliphilic bacteria belonging to the Anaerobacillus genus.</title>
        <authorList>
            <person name="Bassil N.M."/>
            <person name="Lloyd J.R."/>
        </authorList>
    </citation>
    <scope>NUCLEOTIDE SEQUENCE [LARGE SCALE GENOMIC DNA]</scope>
    <source>
        <strain evidence="7 8">DSM 18345</strain>
    </source>
</reference>
<dbReference type="GO" id="GO:0048029">
    <property type="term" value="F:monosaccharide binding"/>
    <property type="evidence" value="ECO:0007669"/>
    <property type="project" value="TreeGrafter"/>
</dbReference>
<sequence length="295" mass="32702">MKIGVMNVGMNTGGVKDFLFHLGEKVRENANLVGVEYDSTARNYTFMSLHLVQAVIRNKRSQLELKCTPFMKETAQLLQNSVTSEKIEALLVIGPIKETLLIYELLKDRTNVLCIPSSIYNDALESDSTLGYDTALNSVLNGVLQIKDTASSLVLDHIRVFGIQIPGRSTNSLLLDSAIAVNGIVVSNTESQEEVNKVKLEIEARAGNGETYVFLFMNKKIDGNLLKRKLAFTDEVDFKIIEIDEAQCVGPYPSAADRVLAIKLVEKTLEWLEGVEGSRVLVIDNREVLAKQLIL</sequence>
<dbReference type="Proteomes" id="UP000179524">
    <property type="component" value="Unassembled WGS sequence"/>
</dbReference>
<dbReference type="OrthoDB" id="2831403at2"/>
<name>A0A1S2LYP4_9BACI</name>
<evidence type="ECO:0000256" key="2">
    <source>
        <dbReference type="ARBA" id="ARBA00022679"/>
    </source>
</evidence>
<keyword evidence="3" id="KW-0479">Metal-binding</keyword>
<evidence type="ECO:0000259" key="6">
    <source>
        <dbReference type="Pfam" id="PF00365"/>
    </source>
</evidence>
<comment type="caution">
    <text evidence="7">The sequence shown here is derived from an EMBL/GenBank/DDBJ whole genome shotgun (WGS) entry which is preliminary data.</text>
</comment>